<feature type="domain" description="2Fe-2S ferredoxin-type" evidence="1">
    <location>
        <begin position="35"/>
        <end position="117"/>
    </location>
</feature>
<dbReference type="InterPro" id="IPR052353">
    <property type="entry name" value="Benzoxazolinone_Detox_Enz"/>
</dbReference>
<accession>A0A4D4KSQ1</accession>
<dbReference type="Proteomes" id="UP000299290">
    <property type="component" value="Unassembled WGS sequence"/>
</dbReference>
<dbReference type="EMBL" id="BJHV01000001">
    <property type="protein sequence ID" value="GDY48863.1"/>
    <property type="molecule type" value="Genomic_DNA"/>
</dbReference>
<evidence type="ECO:0000313" key="2">
    <source>
        <dbReference type="EMBL" id="GDY48863.1"/>
    </source>
</evidence>
<comment type="caution">
    <text evidence="2">The sequence shown here is derived from an EMBL/GenBank/DDBJ whole genome shotgun (WGS) entry which is preliminary data.</text>
</comment>
<evidence type="ECO:0000259" key="1">
    <source>
        <dbReference type="PROSITE" id="PS51085"/>
    </source>
</evidence>
<organism evidence="2 3">
    <name type="scientific">Streptomyces antimycoticus</name>
    <dbReference type="NCBI Taxonomy" id="68175"/>
    <lineage>
        <taxon>Bacteria</taxon>
        <taxon>Bacillati</taxon>
        <taxon>Actinomycetota</taxon>
        <taxon>Actinomycetes</taxon>
        <taxon>Kitasatosporales</taxon>
        <taxon>Streptomycetaceae</taxon>
        <taxon>Streptomyces</taxon>
        <taxon>Streptomyces violaceusniger group</taxon>
    </lineage>
</organism>
<dbReference type="PANTHER" id="PTHR30212">
    <property type="entry name" value="PROTEIN YIIM"/>
    <property type="match status" value="1"/>
</dbReference>
<keyword evidence="3" id="KW-1185">Reference proteome</keyword>
<dbReference type="CDD" id="cd00207">
    <property type="entry name" value="fer2"/>
    <property type="match status" value="1"/>
</dbReference>
<dbReference type="GO" id="GO:0051536">
    <property type="term" value="F:iron-sulfur cluster binding"/>
    <property type="evidence" value="ECO:0007669"/>
    <property type="project" value="InterPro"/>
</dbReference>
<dbReference type="Gene3D" id="3.10.20.30">
    <property type="match status" value="1"/>
</dbReference>
<dbReference type="InterPro" id="IPR036010">
    <property type="entry name" value="2Fe-2S_ferredoxin-like_sf"/>
</dbReference>
<gene>
    <name evidence="2" type="ORF">SANT12839_097450</name>
</gene>
<dbReference type="InterPro" id="IPR012675">
    <property type="entry name" value="Beta-grasp_dom_sf"/>
</dbReference>
<dbReference type="SUPFAM" id="SSF54292">
    <property type="entry name" value="2Fe-2S ferredoxin-like"/>
    <property type="match status" value="1"/>
</dbReference>
<protein>
    <recommendedName>
        <fullName evidence="1">2Fe-2S ferredoxin-type domain-containing protein</fullName>
    </recommendedName>
</protein>
<sequence length="117" mass="12407">MTAGLTARGVPKFNIFAERFQATARNLEIPADATATVRFVRSDRELTWTRADGALLELGEKAGITLPSGCRLGQCESCAVTVLNGEVAHLVAPADDLPGNQVLACQARPVTDTVLDI</sequence>
<evidence type="ECO:0000313" key="3">
    <source>
        <dbReference type="Proteomes" id="UP000299290"/>
    </source>
</evidence>
<proteinExistence type="predicted"/>
<dbReference type="InterPro" id="IPR001041">
    <property type="entry name" value="2Fe-2S_ferredoxin-type"/>
</dbReference>
<dbReference type="PROSITE" id="PS51085">
    <property type="entry name" value="2FE2S_FER_2"/>
    <property type="match status" value="1"/>
</dbReference>
<dbReference type="Pfam" id="PF00111">
    <property type="entry name" value="Fer2"/>
    <property type="match status" value="1"/>
</dbReference>
<dbReference type="PANTHER" id="PTHR30212:SF2">
    <property type="entry name" value="PROTEIN YIIM"/>
    <property type="match status" value="1"/>
</dbReference>
<name>A0A4D4KSQ1_9ACTN</name>
<dbReference type="RefSeq" id="WP_228053874.1">
    <property type="nucleotide sequence ID" value="NZ_BJHV01000001.1"/>
</dbReference>
<reference evidence="2 3" key="1">
    <citation type="journal article" date="2020" name="Int. J. Syst. Evol. Microbiol.">
        <title>Reclassification of Streptomyces castelarensis and Streptomyces sporoclivatus as later heterotypic synonyms of Streptomyces antimycoticus.</title>
        <authorList>
            <person name="Komaki H."/>
            <person name="Tamura T."/>
        </authorList>
    </citation>
    <scope>NUCLEOTIDE SEQUENCE [LARGE SCALE GENOMIC DNA]</scope>
    <source>
        <strain evidence="2 3">NBRC 12839</strain>
    </source>
</reference>
<dbReference type="AlphaFoldDB" id="A0A4D4KSQ1"/>